<dbReference type="InterPro" id="IPR000859">
    <property type="entry name" value="CUB_dom"/>
</dbReference>
<dbReference type="AlphaFoldDB" id="A0AA39FRV6"/>
<evidence type="ECO:0000313" key="5">
    <source>
        <dbReference type="EMBL" id="KAK0174229.1"/>
    </source>
</evidence>
<dbReference type="PANTHER" id="PTHR47537">
    <property type="entry name" value="CUBILIN"/>
    <property type="match status" value="1"/>
</dbReference>
<reference evidence="5" key="1">
    <citation type="journal article" date="2023" name="bioRxiv">
        <title>Scaffold-level genome assemblies of two parasitoid biocontrol wasps reveal the parthenogenesis mechanism and an associated novel virus.</title>
        <authorList>
            <person name="Inwood S."/>
            <person name="Skelly J."/>
            <person name="Guhlin J."/>
            <person name="Harrop T."/>
            <person name="Goldson S."/>
            <person name="Dearden P."/>
        </authorList>
    </citation>
    <scope>NUCLEOTIDE SEQUENCE</scope>
    <source>
        <strain evidence="5">Irish</strain>
        <tissue evidence="5">Whole body</tissue>
    </source>
</reference>
<dbReference type="SMART" id="SM00042">
    <property type="entry name" value="CUB"/>
    <property type="match status" value="2"/>
</dbReference>
<comment type="caution">
    <text evidence="5">The sequence shown here is derived from an EMBL/GenBank/DDBJ whole genome shotgun (WGS) entry which is preliminary data.</text>
</comment>
<evidence type="ECO:0000313" key="6">
    <source>
        <dbReference type="Proteomes" id="UP001168990"/>
    </source>
</evidence>
<evidence type="ECO:0000259" key="4">
    <source>
        <dbReference type="PROSITE" id="PS01180"/>
    </source>
</evidence>
<gene>
    <name evidence="5" type="ORF">PV328_007338</name>
</gene>
<organism evidence="5 6">
    <name type="scientific">Microctonus aethiopoides</name>
    <dbReference type="NCBI Taxonomy" id="144406"/>
    <lineage>
        <taxon>Eukaryota</taxon>
        <taxon>Metazoa</taxon>
        <taxon>Ecdysozoa</taxon>
        <taxon>Arthropoda</taxon>
        <taxon>Hexapoda</taxon>
        <taxon>Insecta</taxon>
        <taxon>Pterygota</taxon>
        <taxon>Neoptera</taxon>
        <taxon>Endopterygota</taxon>
        <taxon>Hymenoptera</taxon>
        <taxon>Apocrita</taxon>
        <taxon>Ichneumonoidea</taxon>
        <taxon>Braconidae</taxon>
        <taxon>Euphorinae</taxon>
        <taxon>Microctonus</taxon>
    </lineage>
</organism>
<dbReference type="GO" id="GO:0005886">
    <property type="term" value="C:plasma membrane"/>
    <property type="evidence" value="ECO:0007669"/>
    <property type="project" value="TreeGrafter"/>
</dbReference>
<protein>
    <recommendedName>
        <fullName evidence="4">CUB domain-containing protein</fullName>
    </recommendedName>
</protein>
<dbReference type="CDD" id="cd00041">
    <property type="entry name" value="CUB"/>
    <property type="match status" value="1"/>
</dbReference>
<evidence type="ECO:0000256" key="3">
    <source>
        <dbReference type="SAM" id="MobiDB-lite"/>
    </source>
</evidence>
<evidence type="ECO:0000256" key="1">
    <source>
        <dbReference type="ARBA" id="ARBA00023157"/>
    </source>
</evidence>
<sequence>MQDAIRCLSIAQWSCCPQAKFHYVLNTLFEYGVYAMVKIRIGKLTIIMSTELWLAIAIAVSSLTSGVDTQMTWTPIFIGGANQVDFWTSSETGCVCNFNSSRQDCACCVVSGGCSCGTIMPKRCTQCGLEQHCSNMCNITLDSKELFNKSNRGFGQIKSPSVVGPTACTYKFIPDTGQRLELQVYRLLAIGRHNGKTCEGGWLQLDGGARICGSNARFDRPVVLFSDKSQVILHMQINEHTTRSQFLAYFSFASKASPSVGWPMKGGIAVNNSGELSVKIDDTRYTDNTDRSTFIKVDCDWIYEDCMSTECILVSPDYPGLYPPNVRCHYFIKSKMNASITITFSSVLMPFNQCANDYIAVYADINKSSTFLNKLCSNERITIIHFGTELLVEFNSGAEIAPFNWNGFHARVSVAEITTIAPITVATKASKLEKSGSNIINNNSKYSNRDLKNLHQETVSGTNSCNFLVDGDQSRSGHYDTRDRVKISSCHLVLRGRLYDTVHLFLTSYNLSEPTCKSKIEIWDGIWSTAESRDKTPKSLKRICSPDHRSPHKYHHPERYASSEYYSSTGREMTAVLQRNVDSGELDDLEFMDISYYFHDEREGGTLRPTSGCDVEYYGLTSLKQGELVNPISNPFHVENYIKCKQHFIPAANQSIILTVKAQTNQSSENFCKTLCGDSGCRCVSQLPLNDIDHVILASESNHVIICLCGNHQSWLPLRLRSWGPMYIEWASGVSIPWNMKIHAAYKFIEDSYCGDHTIMNLEGIVSAEDTTNNGILNQYYHQKCSWILDSIVDRQLTFAIESSQDRPCTAWNLTIHEYKKSGNPIGQRFYTFCSRDRNKNFTLPWKMNAAIVRLQALGRTAPQYIMKWQSVTVATDIRKSGPSPAPNYVSKSSILILPNQIQQITSLFAQWIIHFTFTIFIMNSLEPF</sequence>
<dbReference type="PANTHER" id="PTHR47537:SF3">
    <property type="entry name" value="CUB DOMAIN-CONTAINING PROTEIN"/>
    <property type="match status" value="1"/>
</dbReference>
<keyword evidence="1" id="KW-1015">Disulfide bond</keyword>
<dbReference type="EMBL" id="JAQQBS010000002">
    <property type="protein sequence ID" value="KAK0174229.1"/>
    <property type="molecule type" value="Genomic_DNA"/>
</dbReference>
<feature type="domain" description="CUB" evidence="4">
    <location>
        <begin position="299"/>
        <end position="415"/>
    </location>
</feature>
<dbReference type="SUPFAM" id="SSF49854">
    <property type="entry name" value="Spermadhesin, CUB domain"/>
    <property type="match status" value="2"/>
</dbReference>
<dbReference type="Proteomes" id="UP001168990">
    <property type="component" value="Unassembled WGS sequence"/>
</dbReference>
<dbReference type="Gene3D" id="2.60.120.290">
    <property type="entry name" value="Spermadhesin, CUB domain"/>
    <property type="match status" value="1"/>
</dbReference>
<feature type="region of interest" description="Disordered" evidence="3">
    <location>
        <begin position="538"/>
        <end position="557"/>
    </location>
</feature>
<dbReference type="InterPro" id="IPR035914">
    <property type="entry name" value="Sperma_CUB_dom_sf"/>
</dbReference>
<dbReference type="Pfam" id="PF00431">
    <property type="entry name" value="CUB"/>
    <property type="match status" value="1"/>
</dbReference>
<name>A0AA39FRV6_9HYME</name>
<proteinExistence type="predicted"/>
<keyword evidence="6" id="KW-1185">Reference proteome</keyword>
<accession>A0AA39FRV6</accession>
<dbReference type="InterPro" id="IPR053207">
    <property type="entry name" value="Non-NMDA_GluR_Accessory"/>
</dbReference>
<reference evidence="5" key="2">
    <citation type="submission" date="2023-03" db="EMBL/GenBank/DDBJ databases">
        <authorList>
            <person name="Inwood S.N."/>
            <person name="Skelly J.G."/>
            <person name="Guhlin J."/>
            <person name="Harrop T.W.R."/>
            <person name="Goldson S.G."/>
            <person name="Dearden P.K."/>
        </authorList>
    </citation>
    <scope>NUCLEOTIDE SEQUENCE</scope>
    <source>
        <strain evidence="5">Irish</strain>
        <tissue evidence="5">Whole body</tissue>
    </source>
</reference>
<evidence type="ECO:0000256" key="2">
    <source>
        <dbReference type="PROSITE-ProRule" id="PRU00059"/>
    </source>
</evidence>
<dbReference type="PROSITE" id="PS01180">
    <property type="entry name" value="CUB"/>
    <property type="match status" value="1"/>
</dbReference>
<comment type="caution">
    <text evidence="2">Lacks conserved residue(s) required for the propagation of feature annotation.</text>
</comment>